<evidence type="ECO:0000313" key="3">
    <source>
        <dbReference type="Proteomes" id="UP000230821"/>
    </source>
</evidence>
<dbReference type="Proteomes" id="UP000230821">
    <property type="component" value="Unassembled WGS sequence"/>
</dbReference>
<dbReference type="Pfam" id="PF05437">
    <property type="entry name" value="AzlD"/>
    <property type="match status" value="1"/>
</dbReference>
<dbReference type="AlphaFoldDB" id="A0A2G6KAA3"/>
<reference evidence="2 3" key="1">
    <citation type="submission" date="2017-10" db="EMBL/GenBank/DDBJ databases">
        <title>Novel microbial diversity and functional potential in the marine mammal oral microbiome.</title>
        <authorList>
            <person name="Dudek N.K."/>
            <person name="Sun C.L."/>
            <person name="Burstein D."/>
            <person name="Kantor R.S."/>
            <person name="Aliaga Goltsman D.S."/>
            <person name="Bik E.M."/>
            <person name="Thomas B.C."/>
            <person name="Banfield J.F."/>
            <person name="Relman D.A."/>
        </authorList>
    </citation>
    <scope>NUCLEOTIDE SEQUENCE [LARGE SCALE GENOMIC DNA]</scope>
    <source>
        <strain evidence="2">DOLJORAL78_47_16</strain>
    </source>
</reference>
<organism evidence="2 3">
    <name type="scientific">candidate division KSB3 bacterium</name>
    <dbReference type="NCBI Taxonomy" id="2044937"/>
    <lineage>
        <taxon>Bacteria</taxon>
        <taxon>candidate division KSB3</taxon>
    </lineage>
</organism>
<keyword evidence="1" id="KW-0812">Transmembrane</keyword>
<feature type="transmembrane region" description="Helical" evidence="1">
    <location>
        <begin position="89"/>
        <end position="107"/>
    </location>
</feature>
<accession>A0A2G6KAA3</accession>
<name>A0A2G6KAA3_9BACT</name>
<keyword evidence="1" id="KW-1133">Transmembrane helix</keyword>
<protein>
    <submittedName>
        <fullName evidence="2">Branched chain amino acid ABC transporter</fullName>
    </submittedName>
</protein>
<gene>
    <name evidence="2" type="ORF">CSA56_14910</name>
</gene>
<dbReference type="EMBL" id="PDSK01000111">
    <property type="protein sequence ID" value="PIE32594.1"/>
    <property type="molecule type" value="Genomic_DNA"/>
</dbReference>
<evidence type="ECO:0000256" key="1">
    <source>
        <dbReference type="SAM" id="Phobius"/>
    </source>
</evidence>
<proteinExistence type="predicted"/>
<feature type="transmembrane region" description="Helical" evidence="1">
    <location>
        <begin position="6"/>
        <end position="28"/>
    </location>
</feature>
<keyword evidence="1" id="KW-0472">Membrane</keyword>
<evidence type="ECO:0000313" key="2">
    <source>
        <dbReference type="EMBL" id="PIE32594.1"/>
    </source>
</evidence>
<feature type="transmembrane region" description="Helical" evidence="1">
    <location>
        <begin position="40"/>
        <end position="59"/>
    </location>
</feature>
<comment type="caution">
    <text evidence="2">The sequence shown here is derived from an EMBL/GenBank/DDBJ whole genome shotgun (WGS) entry which is preliminary data.</text>
</comment>
<sequence length="109" mass="12088">MDQHAIFFIMIGMLIVTYIPRMLPLLLLASRPLPPLVIAWLKYVPVTVLSALLLPSLLIQDRELSFGRDNLFLWAAFPTIFVAWKTKSFFGAVLTGVGLVAAARYVGGL</sequence>
<dbReference type="InterPro" id="IPR008407">
    <property type="entry name" value="Brnchd-chn_aa_trnsp_AzlD"/>
</dbReference>